<feature type="domain" description="Glucose/Sorbosone dehydrogenase" evidence="2">
    <location>
        <begin position="47"/>
        <end position="375"/>
    </location>
</feature>
<organism evidence="3 4">
    <name type="scientific">Ciceribacter lividus</name>
    <dbReference type="NCBI Taxonomy" id="1197950"/>
    <lineage>
        <taxon>Bacteria</taxon>
        <taxon>Pseudomonadati</taxon>
        <taxon>Pseudomonadota</taxon>
        <taxon>Alphaproteobacteria</taxon>
        <taxon>Hyphomicrobiales</taxon>
        <taxon>Rhizobiaceae</taxon>
        <taxon>Ciceribacter</taxon>
    </lineage>
</organism>
<dbReference type="Proteomes" id="UP000252582">
    <property type="component" value="Unassembled WGS sequence"/>
</dbReference>
<dbReference type="EMBL" id="QPIX01000001">
    <property type="protein sequence ID" value="RCW28254.1"/>
    <property type="molecule type" value="Genomic_DNA"/>
</dbReference>
<gene>
    <name evidence="3" type="ORF">DFR48_101263</name>
</gene>
<feature type="chain" id="PRO_5026146421" evidence="1">
    <location>
        <begin position="29"/>
        <end position="382"/>
    </location>
</feature>
<keyword evidence="4" id="KW-1185">Reference proteome</keyword>
<feature type="signal peptide" evidence="1">
    <location>
        <begin position="1"/>
        <end position="28"/>
    </location>
</feature>
<protein>
    <submittedName>
        <fullName evidence="3">Glucose/arabinose dehydrogenase</fullName>
    </submittedName>
</protein>
<sequence>MHIRRSFDTRILVAVLPLLGFGASSSFAEEYPSQKAELEVTKIAGGLDHPWAVEVLPDGAYIVTERPGRLRIIRDGKVGEPISGLPKVYAEGQGGLLDVALAPDFSRSRKLYFTASIPGPGGQGTALFSATLSQNEDRLDNLTRIFQMNRFTETEVHFGSRIAVAADGSLFFGIGERGEMDRAQDPRDHAGSILHIEPDGSIPQDNPFARSETAAHEIWSIGHRNPQGTVIDPADGKLFVVEHGARGGDEINAVTAGKNYGWPVIAYGKHYSGAEIGIGQAAEGYEQPIYYWDPSIAPGAIDVYHGKMFLEWEGNFLVAALKYQLLARIERDDSGTPAHEERLFEGEFGRLRDVKVAPDGAVLLVTDEDDGALLRVSRAGAP</sequence>
<comment type="caution">
    <text evidence="3">The sequence shown here is derived from an EMBL/GenBank/DDBJ whole genome shotgun (WGS) entry which is preliminary data.</text>
</comment>
<reference evidence="3 4" key="1">
    <citation type="submission" date="2018-07" db="EMBL/GenBank/DDBJ databases">
        <title>Genomic Encyclopedia of Type Strains, Phase IV (KMG-IV): sequencing the most valuable type-strain genomes for metagenomic binning, comparative biology and taxonomic classification.</title>
        <authorList>
            <person name="Goeker M."/>
        </authorList>
    </citation>
    <scope>NUCLEOTIDE SEQUENCE [LARGE SCALE GENOMIC DNA]</scope>
    <source>
        <strain evidence="3 4">DSM 25528</strain>
    </source>
</reference>
<dbReference type="InterPro" id="IPR012938">
    <property type="entry name" value="Glc/Sorbosone_DH"/>
</dbReference>
<dbReference type="Gene3D" id="2.120.10.30">
    <property type="entry name" value="TolB, C-terminal domain"/>
    <property type="match status" value="1"/>
</dbReference>
<dbReference type="InterPro" id="IPR011042">
    <property type="entry name" value="6-blade_b-propeller_TolB-like"/>
</dbReference>
<dbReference type="PANTHER" id="PTHR19328">
    <property type="entry name" value="HEDGEHOG-INTERACTING PROTEIN"/>
    <property type="match status" value="1"/>
</dbReference>
<evidence type="ECO:0000313" key="4">
    <source>
        <dbReference type="Proteomes" id="UP000252582"/>
    </source>
</evidence>
<proteinExistence type="predicted"/>
<dbReference type="AlphaFoldDB" id="A0A6I7HR39"/>
<evidence type="ECO:0000259" key="2">
    <source>
        <dbReference type="Pfam" id="PF07995"/>
    </source>
</evidence>
<dbReference type="RefSeq" id="WP_114361802.1">
    <property type="nucleotide sequence ID" value="NZ_QPIX01000001.1"/>
</dbReference>
<evidence type="ECO:0000256" key="1">
    <source>
        <dbReference type="SAM" id="SignalP"/>
    </source>
</evidence>
<evidence type="ECO:0000313" key="3">
    <source>
        <dbReference type="EMBL" id="RCW28254.1"/>
    </source>
</evidence>
<keyword evidence="1" id="KW-0732">Signal</keyword>
<dbReference type="InterPro" id="IPR011041">
    <property type="entry name" value="Quinoprot_gluc/sorb_DH_b-prop"/>
</dbReference>
<dbReference type="PANTHER" id="PTHR19328:SF75">
    <property type="entry name" value="ALDOSE SUGAR DEHYDROGENASE YLII"/>
    <property type="match status" value="1"/>
</dbReference>
<dbReference type="SUPFAM" id="SSF50952">
    <property type="entry name" value="Soluble quinoprotein glucose dehydrogenase"/>
    <property type="match status" value="1"/>
</dbReference>
<name>A0A6I7HR39_9HYPH</name>
<dbReference type="Pfam" id="PF07995">
    <property type="entry name" value="GSDH"/>
    <property type="match status" value="1"/>
</dbReference>
<accession>A0A6I7HR39</accession>